<keyword evidence="4" id="KW-1185">Reference proteome</keyword>
<evidence type="ECO:0000313" key="3">
    <source>
        <dbReference type="EMBL" id="MBQ0957543.1"/>
    </source>
</evidence>
<evidence type="ECO:0000313" key="4">
    <source>
        <dbReference type="Proteomes" id="UP000678374"/>
    </source>
</evidence>
<keyword evidence="1" id="KW-0732">Signal</keyword>
<proteinExistence type="predicted"/>
<protein>
    <submittedName>
        <fullName evidence="3">PepSY domain-containing protein</fullName>
    </submittedName>
</protein>
<dbReference type="AlphaFoldDB" id="A0A940YC96"/>
<name>A0A940YC96_9BURK</name>
<feature type="chain" id="PRO_5037996161" evidence="1">
    <location>
        <begin position="21"/>
        <end position="87"/>
    </location>
</feature>
<evidence type="ECO:0000259" key="2">
    <source>
        <dbReference type="Pfam" id="PF13670"/>
    </source>
</evidence>
<sequence>MLLLTLLAAPLAALAGPACTSEPESKWIPEADMVKRFQALGYKDDVKKLHVSKGKCWEIYGHDKQGRKVEVYFHPISGAIAEENIKD</sequence>
<evidence type="ECO:0000256" key="1">
    <source>
        <dbReference type="SAM" id="SignalP"/>
    </source>
</evidence>
<reference evidence="3" key="1">
    <citation type="submission" date="2021-04" db="EMBL/GenBank/DDBJ databases">
        <title>The genome sequence of Ideonella sp. 4Y11.</title>
        <authorList>
            <person name="Liu Y."/>
        </authorList>
    </citation>
    <scope>NUCLEOTIDE SEQUENCE</scope>
    <source>
        <strain evidence="3">4Y11</strain>
    </source>
</reference>
<feature type="domain" description="PepSY" evidence="2">
    <location>
        <begin position="2"/>
        <end position="83"/>
    </location>
</feature>
<accession>A0A940YC96</accession>
<gene>
    <name evidence="3" type="ORF">KAK06_01110</name>
</gene>
<comment type="caution">
    <text evidence="3">The sequence shown here is derived from an EMBL/GenBank/DDBJ whole genome shotgun (WGS) entry which is preliminary data.</text>
</comment>
<organism evidence="3 4">
    <name type="scientific">Ideonella aquatica</name>
    <dbReference type="NCBI Taxonomy" id="2824119"/>
    <lineage>
        <taxon>Bacteria</taxon>
        <taxon>Pseudomonadati</taxon>
        <taxon>Pseudomonadota</taxon>
        <taxon>Betaproteobacteria</taxon>
        <taxon>Burkholderiales</taxon>
        <taxon>Sphaerotilaceae</taxon>
        <taxon>Ideonella</taxon>
    </lineage>
</organism>
<dbReference type="EMBL" id="JAGQDE010000001">
    <property type="protein sequence ID" value="MBQ0957543.1"/>
    <property type="molecule type" value="Genomic_DNA"/>
</dbReference>
<dbReference type="Proteomes" id="UP000678374">
    <property type="component" value="Unassembled WGS sequence"/>
</dbReference>
<feature type="signal peptide" evidence="1">
    <location>
        <begin position="1"/>
        <end position="20"/>
    </location>
</feature>
<dbReference type="InterPro" id="IPR025711">
    <property type="entry name" value="PepSY"/>
</dbReference>
<dbReference type="Pfam" id="PF13670">
    <property type="entry name" value="PepSY_2"/>
    <property type="match status" value="1"/>
</dbReference>